<feature type="region of interest" description="Disordered" evidence="1">
    <location>
        <begin position="54"/>
        <end position="102"/>
    </location>
</feature>
<evidence type="ECO:0000256" key="1">
    <source>
        <dbReference type="SAM" id="MobiDB-lite"/>
    </source>
</evidence>
<reference evidence="2 3" key="2">
    <citation type="submission" date="2019-04" db="EMBL/GenBank/DDBJ databases">
        <title>The genome sequence of big-headed turtle.</title>
        <authorList>
            <person name="Gong S."/>
        </authorList>
    </citation>
    <scope>NUCLEOTIDE SEQUENCE [LARGE SCALE GENOMIC DNA]</scope>
    <source>
        <strain evidence="2">DO16091913</strain>
        <tissue evidence="2">Muscle</tissue>
    </source>
</reference>
<name>A0A4D9E0K3_9SAUR</name>
<keyword evidence="3" id="KW-1185">Reference proteome</keyword>
<comment type="caution">
    <text evidence="2">The sequence shown here is derived from an EMBL/GenBank/DDBJ whole genome shotgun (WGS) entry which is preliminary data.</text>
</comment>
<dbReference type="Proteomes" id="UP000297703">
    <property type="component" value="Unassembled WGS sequence"/>
</dbReference>
<reference evidence="2 3" key="1">
    <citation type="submission" date="2019-04" db="EMBL/GenBank/DDBJ databases">
        <title>Draft genome of the big-headed turtle Platysternon megacephalum.</title>
        <authorList>
            <person name="Gong S."/>
        </authorList>
    </citation>
    <scope>NUCLEOTIDE SEQUENCE [LARGE SCALE GENOMIC DNA]</scope>
    <source>
        <strain evidence="2">DO16091913</strain>
        <tissue evidence="2">Muscle</tissue>
    </source>
</reference>
<protein>
    <submittedName>
        <fullName evidence="2">Solute carrier family 41 member 1</fullName>
    </submittedName>
</protein>
<organism evidence="2 3">
    <name type="scientific">Platysternon megacephalum</name>
    <name type="common">big-headed turtle</name>
    <dbReference type="NCBI Taxonomy" id="55544"/>
    <lineage>
        <taxon>Eukaryota</taxon>
        <taxon>Metazoa</taxon>
        <taxon>Chordata</taxon>
        <taxon>Craniata</taxon>
        <taxon>Vertebrata</taxon>
        <taxon>Euteleostomi</taxon>
        <taxon>Archelosauria</taxon>
        <taxon>Testudinata</taxon>
        <taxon>Testudines</taxon>
        <taxon>Cryptodira</taxon>
        <taxon>Durocryptodira</taxon>
        <taxon>Testudinoidea</taxon>
        <taxon>Platysternidae</taxon>
        <taxon>Platysternon</taxon>
    </lineage>
</organism>
<dbReference type="EMBL" id="QXTE01000209">
    <property type="protein sequence ID" value="TFK01818.1"/>
    <property type="molecule type" value="Genomic_DNA"/>
</dbReference>
<evidence type="ECO:0000313" key="2">
    <source>
        <dbReference type="EMBL" id="TFK01818.1"/>
    </source>
</evidence>
<dbReference type="AlphaFoldDB" id="A0A4D9E0K3"/>
<gene>
    <name evidence="2" type="ORF">DR999_PMT15919</name>
</gene>
<sequence length="102" mass="10926">MPGSHCLSGPVERPRHVCLPRDREGLIWPWPCATIALLGCYTYVPQGSGGGCYLPPPPQCPGPRQEPVMSRPPSPPGVCDGQTPPLPQESLMGRPPAPHRSL</sequence>
<proteinExistence type="predicted"/>
<evidence type="ECO:0000313" key="3">
    <source>
        <dbReference type="Proteomes" id="UP000297703"/>
    </source>
</evidence>
<accession>A0A4D9E0K3</accession>